<evidence type="ECO:0000256" key="5">
    <source>
        <dbReference type="SAM" id="MobiDB-lite"/>
    </source>
</evidence>
<accession>A0A5C4N8K2</accession>
<keyword evidence="2 6" id="KW-0812">Transmembrane</keyword>
<dbReference type="EMBL" id="VDFV01000067">
    <property type="protein sequence ID" value="TNC61409.1"/>
    <property type="molecule type" value="Genomic_DNA"/>
</dbReference>
<name>A0A5C4N8K2_9RHOB</name>
<dbReference type="InterPro" id="IPR003807">
    <property type="entry name" value="DUF202"/>
</dbReference>
<evidence type="ECO:0000259" key="7">
    <source>
        <dbReference type="Pfam" id="PF02656"/>
    </source>
</evidence>
<reference evidence="8 9" key="1">
    <citation type="submission" date="2019-06" db="EMBL/GenBank/DDBJ databases">
        <authorList>
            <person name="Jiang L."/>
        </authorList>
    </citation>
    <scope>NUCLEOTIDE SEQUENCE [LARGE SCALE GENOMIC DNA]</scope>
    <source>
        <strain evidence="8 9">YIM 48858</strain>
    </source>
</reference>
<gene>
    <name evidence="8" type="ORF">FHG71_21160</name>
</gene>
<comment type="caution">
    <text evidence="8">The sequence shown here is derived from an EMBL/GenBank/DDBJ whole genome shotgun (WGS) entry which is preliminary data.</text>
</comment>
<feature type="transmembrane region" description="Helical" evidence="6">
    <location>
        <begin position="120"/>
        <end position="142"/>
    </location>
</feature>
<evidence type="ECO:0000256" key="1">
    <source>
        <dbReference type="ARBA" id="ARBA00004127"/>
    </source>
</evidence>
<dbReference type="OrthoDB" id="582337at2"/>
<evidence type="ECO:0000256" key="4">
    <source>
        <dbReference type="ARBA" id="ARBA00023136"/>
    </source>
</evidence>
<proteinExistence type="predicted"/>
<dbReference type="RefSeq" id="WP_139083683.1">
    <property type="nucleotide sequence ID" value="NZ_VDFV01000067.1"/>
</dbReference>
<feature type="transmembrane region" description="Helical" evidence="6">
    <location>
        <begin position="162"/>
        <end position="183"/>
    </location>
</feature>
<evidence type="ECO:0000313" key="8">
    <source>
        <dbReference type="EMBL" id="TNC61409.1"/>
    </source>
</evidence>
<feature type="transmembrane region" description="Helical" evidence="6">
    <location>
        <begin position="92"/>
        <end position="113"/>
    </location>
</feature>
<dbReference type="Proteomes" id="UP000305709">
    <property type="component" value="Unassembled WGS sequence"/>
</dbReference>
<feature type="domain" description="DUF202" evidence="7">
    <location>
        <begin position="83"/>
        <end position="143"/>
    </location>
</feature>
<sequence length="187" mass="19451">MDERKVEAGAVATQVTAEQTQAAAENASAAAESASTAARQTTQAAGRTSAAADTTAQAARTTATAAVLTKDSAERRTELAGDRTVFAAERTYAAWVRTGLVGLAGGIGARALLEGLVPGWMVMAQATVLMLFAIFCFVAGVWRQLFKVEPEAPDIDRLPGWVLIAVNVFLALVAATALIGIWMGRAN</sequence>
<dbReference type="Pfam" id="PF02656">
    <property type="entry name" value="DUF202"/>
    <property type="match status" value="1"/>
</dbReference>
<evidence type="ECO:0000256" key="2">
    <source>
        <dbReference type="ARBA" id="ARBA00022692"/>
    </source>
</evidence>
<keyword evidence="4 6" id="KW-0472">Membrane</keyword>
<protein>
    <submittedName>
        <fullName evidence="8">DUF202 domain-containing protein</fullName>
    </submittedName>
</protein>
<keyword evidence="3 6" id="KW-1133">Transmembrane helix</keyword>
<comment type="subcellular location">
    <subcellularLocation>
        <location evidence="1">Endomembrane system</location>
        <topology evidence="1">Multi-pass membrane protein</topology>
    </subcellularLocation>
</comment>
<evidence type="ECO:0000313" key="9">
    <source>
        <dbReference type="Proteomes" id="UP000305709"/>
    </source>
</evidence>
<evidence type="ECO:0000256" key="3">
    <source>
        <dbReference type="ARBA" id="ARBA00022989"/>
    </source>
</evidence>
<evidence type="ECO:0000256" key="6">
    <source>
        <dbReference type="SAM" id="Phobius"/>
    </source>
</evidence>
<keyword evidence="9" id="KW-1185">Reference proteome</keyword>
<dbReference type="AlphaFoldDB" id="A0A5C4N8K2"/>
<dbReference type="GO" id="GO:0012505">
    <property type="term" value="C:endomembrane system"/>
    <property type="evidence" value="ECO:0007669"/>
    <property type="project" value="UniProtKB-SubCell"/>
</dbReference>
<organism evidence="8 9">
    <name type="scientific">Rubellimicrobium roseum</name>
    <dbReference type="NCBI Taxonomy" id="687525"/>
    <lineage>
        <taxon>Bacteria</taxon>
        <taxon>Pseudomonadati</taxon>
        <taxon>Pseudomonadota</taxon>
        <taxon>Alphaproteobacteria</taxon>
        <taxon>Rhodobacterales</taxon>
        <taxon>Roseobacteraceae</taxon>
        <taxon>Rubellimicrobium</taxon>
    </lineage>
</organism>
<feature type="region of interest" description="Disordered" evidence="5">
    <location>
        <begin position="23"/>
        <end position="42"/>
    </location>
</feature>